<dbReference type="AlphaFoldDB" id="A0A0W0FYS6"/>
<dbReference type="Proteomes" id="UP000054988">
    <property type="component" value="Unassembled WGS sequence"/>
</dbReference>
<evidence type="ECO:0000313" key="3">
    <source>
        <dbReference type="Proteomes" id="UP000054988"/>
    </source>
</evidence>
<dbReference type="Pfam" id="PF12937">
    <property type="entry name" value="F-box-like"/>
    <property type="match status" value="1"/>
</dbReference>
<evidence type="ECO:0000313" key="2">
    <source>
        <dbReference type="EMBL" id="KTB41478.1"/>
    </source>
</evidence>
<dbReference type="InterPro" id="IPR001810">
    <property type="entry name" value="F-box_dom"/>
</dbReference>
<dbReference type="InterPro" id="IPR036047">
    <property type="entry name" value="F-box-like_dom_sf"/>
</dbReference>
<organism evidence="2 3">
    <name type="scientific">Moniliophthora roreri</name>
    <name type="common">Frosty pod rot fungus</name>
    <name type="synonym">Monilia roreri</name>
    <dbReference type="NCBI Taxonomy" id="221103"/>
    <lineage>
        <taxon>Eukaryota</taxon>
        <taxon>Fungi</taxon>
        <taxon>Dikarya</taxon>
        <taxon>Basidiomycota</taxon>
        <taxon>Agaricomycotina</taxon>
        <taxon>Agaricomycetes</taxon>
        <taxon>Agaricomycetidae</taxon>
        <taxon>Agaricales</taxon>
        <taxon>Marasmiineae</taxon>
        <taxon>Marasmiaceae</taxon>
        <taxon>Moniliophthora</taxon>
    </lineage>
</organism>
<sequence length="463" mass="52022">MATLASIISLDPAHKLLGQTNAEQKTPTVSCSTSSLTPPSTFNAVPIEILVEIFELCQSNGFHDDPSVPSLSRISSVCQRWRAVTMAAPHLWAKIALWNPQETHELMVKQWLERSQGCPLTLAIRHSASEPSVGWDVVAKSTGQIFALFLRHIHRWRSLTMSTNKIILLPDILPIVEEAPLLVHVDISNKELHIHPSAVSFWKSLFSQSSLRRVRCHGPIPEWKGYPPSMADCHWERLTHISGHFVVDDIFVDALSRCQGLEELELSKLTASDTAILLPHLCVLSRLCVLKLRCRDTAAAQLVSQLVVPNLRRLDVNLGQGYLASWVDLFDRSRCVLDTLRLWIEEPLLETDFIQFLSLPSLSRLTELEAAMRPLSTFVVQTLTRESDDMRLPLLQHLSLLLKDCPDGLSAAMVKSRISYSGFALRHVYINNFTGEPRDTPSSDSHFFQQLRSTGFDAVYLGE</sequence>
<accession>A0A0W0FYS6</accession>
<name>A0A0W0FYS6_MONRR</name>
<dbReference type="EMBL" id="LATX01001454">
    <property type="protein sequence ID" value="KTB41478.1"/>
    <property type="molecule type" value="Genomic_DNA"/>
</dbReference>
<dbReference type="Gene3D" id="1.20.1280.50">
    <property type="match status" value="1"/>
</dbReference>
<protein>
    <recommendedName>
        <fullName evidence="1">F-box domain-containing protein</fullName>
    </recommendedName>
</protein>
<dbReference type="InterPro" id="IPR032675">
    <property type="entry name" value="LRR_dom_sf"/>
</dbReference>
<feature type="domain" description="F-box" evidence="1">
    <location>
        <begin position="43"/>
        <end position="96"/>
    </location>
</feature>
<dbReference type="eggNOG" id="ENOG502RBJS">
    <property type="taxonomic scope" value="Eukaryota"/>
</dbReference>
<dbReference type="SUPFAM" id="SSF81383">
    <property type="entry name" value="F-box domain"/>
    <property type="match status" value="1"/>
</dbReference>
<gene>
    <name evidence="2" type="ORF">WG66_5952</name>
</gene>
<evidence type="ECO:0000259" key="1">
    <source>
        <dbReference type="Pfam" id="PF12937"/>
    </source>
</evidence>
<comment type="caution">
    <text evidence="2">The sequence shown here is derived from an EMBL/GenBank/DDBJ whole genome shotgun (WGS) entry which is preliminary data.</text>
</comment>
<proteinExistence type="predicted"/>
<reference evidence="2 3" key="1">
    <citation type="submission" date="2015-12" db="EMBL/GenBank/DDBJ databases">
        <title>Draft genome sequence of Moniliophthora roreri, the causal agent of frosty pod rot of cacao.</title>
        <authorList>
            <person name="Aime M.C."/>
            <person name="Diaz-Valderrama J.R."/>
            <person name="Kijpornyongpan T."/>
            <person name="Phillips-Mora W."/>
        </authorList>
    </citation>
    <scope>NUCLEOTIDE SEQUENCE [LARGE SCALE GENOMIC DNA]</scope>
    <source>
        <strain evidence="2 3">MCA 2952</strain>
    </source>
</reference>
<dbReference type="Gene3D" id="3.80.10.10">
    <property type="entry name" value="Ribonuclease Inhibitor"/>
    <property type="match status" value="1"/>
</dbReference>
<dbReference type="SUPFAM" id="SSF52047">
    <property type="entry name" value="RNI-like"/>
    <property type="match status" value="1"/>
</dbReference>